<evidence type="ECO:0008006" key="4">
    <source>
        <dbReference type="Google" id="ProtNLM"/>
    </source>
</evidence>
<dbReference type="Pfam" id="PF10043">
    <property type="entry name" value="DUF2279"/>
    <property type="match status" value="1"/>
</dbReference>
<protein>
    <recommendedName>
        <fullName evidence="4">DUF2279 domain-containing protein</fullName>
    </recommendedName>
</protein>
<accession>A0A2W2BK42</accession>
<feature type="signal peptide" evidence="1">
    <location>
        <begin position="1"/>
        <end position="23"/>
    </location>
</feature>
<sequence length="367" mass="40243">MKRSGAVAVGCMLSVALCGAAEAGEIVTSSAAAMDLAALQPFVPLSNDAILSSDEIVALGKQDRIDILPASAMADPVRPEPTNSPVANFINGVQYNLQHIDVSQYGDYSFDVFWDQTKSIKWDLLALYGGITVFGIKNWDWGSSGYNFQSEGWFGEDTKYGGIDKLGHAYTGYVVSQYFTQRIAHTVDDPTNAAITGALLGMGFQTYIEFFDGFAGEHGFSYEDLIADGVGAGFSFLRNTVPGLAEKVDFRLEYWGASDYHDWDPFTDYDGQRYVLALKLAGFEKLEQTPLRFVELQAGYYTEGYTDETRKAGVEPSRNPYVAVGLNLNELLGEAPDVRNTLPGDAAAVAFTYWQPPYTYVSSSYHD</sequence>
<dbReference type="AlphaFoldDB" id="A0A2W2BK42"/>
<dbReference type="Proteomes" id="UP000248795">
    <property type="component" value="Unassembled WGS sequence"/>
</dbReference>
<comment type="caution">
    <text evidence="2">The sequence shown here is derived from an EMBL/GenBank/DDBJ whole genome shotgun (WGS) entry which is preliminary data.</text>
</comment>
<gene>
    <name evidence="2" type="ORF">DK847_13805</name>
</gene>
<evidence type="ECO:0000313" key="2">
    <source>
        <dbReference type="EMBL" id="PZF76267.1"/>
    </source>
</evidence>
<dbReference type="InterPro" id="IPR018736">
    <property type="entry name" value="DUF2279_periplasmic_lipo"/>
</dbReference>
<reference evidence="3" key="1">
    <citation type="submission" date="2018-06" db="EMBL/GenBank/DDBJ databases">
        <title>Aestuariibacter litoralis strain KCTC 52945T.</title>
        <authorList>
            <person name="Li X."/>
            <person name="Salam N."/>
            <person name="Li J.-L."/>
            <person name="Chen Y.-M."/>
            <person name="Yang Z.-W."/>
            <person name="Zhang L.-Y."/>
            <person name="Han M.-X."/>
            <person name="Xiao M."/>
            <person name="Li W.-J."/>
        </authorList>
    </citation>
    <scope>NUCLEOTIDE SEQUENCE [LARGE SCALE GENOMIC DNA]</scope>
    <source>
        <strain evidence="3">KCTC 52945</strain>
    </source>
</reference>
<evidence type="ECO:0000313" key="3">
    <source>
        <dbReference type="Proteomes" id="UP000248795"/>
    </source>
</evidence>
<keyword evidence="1" id="KW-0732">Signal</keyword>
<proteinExistence type="predicted"/>
<organism evidence="2 3">
    <name type="scientific">Aestuariivirga litoralis</name>
    <dbReference type="NCBI Taxonomy" id="2650924"/>
    <lineage>
        <taxon>Bacteria</taxon>
        <taxon>Pseudomonadati</taxon>
        <taxon>Pseudomonadota</taxon>
        <taxon>Alphaproteobacteria</taxon>
        <taxon>Hyphomicrobiales</taxon>
        <taxon>Aestuariivirgaceae</taxon>
        <taxon>Aestuariivirga</taxon>
    </lineage>
</organism>
<dbReference type="EMBL" id="QKVK01000006">
    <property type="protein sequence ID" value="PZF76267.1"/>
    <property type="molecule type" value="Genomic_DNA"/>
</dbReference>
<name>A0A2W2BK42_9HYPH</name>
<keyword evidence="3" id="KW-1185">Reference proteome</keyword>
<feature type="chain" id="PRO_5016129643" description="DUF2279 domain-containing protein" evidence="1">
    <location>
        <begin position="24"/>
        <end position="367"/>
    </location>
</feature>
<evidence type="ECO:0000256" key="1">
    <source>
        <dbReference type="SAM" id="SignalP"/>
    </source>
</evidence>